<reference evidence="2" key="1">
    <citation type="submission" date="2023-08" db="EMBL/GenBank/DDBJ databases">
        <title>Rhodospirillaceae gen. nov., a novel taxon isolated from the Yangtze River Yuezi River estuary sludge.</title>
        <authorList>
            <person name="Ruan L."/>
        </authorList>
    </citation>
    <scope>NUCLEOTIDE SEQUENCE [LARGE SCALE GENOMIC DNA]</scope>
    <source>
        <strain evidence="2">R-7</strain>
    </source>
</reference>
<gene>
    <name evidence="1" type="ORF">Q8A70_16070</name>
</gene>
<accession>A0ABU0YNC0</accession>
<keyword evidence="2" id="KW-1185">Reference proteome</keyword>
<dbReference type="RefSeq" id="WP_379956937.1">
    <property type="nucleotide sequence ID" value="NZ_JAUYVI010000005.1"/>
</dbReference>
<dbReference type="Proteomes" id="UP001230156">
    <property type="component" value="Unassembled WGS sequence"/>
</dbReference>
<name>A0ABU0YNC0_9PROT</name>
<proteinExistence type="predicted"/>
<dbReference type="EMBL" id="JAUYVI010000005">
    <property type="protein sequence ID" value="MDQ7249205.1"/>
    <property type="molecule type" value="Genomic_DNA"/>
</dbReference>
<comment type="caution">
    <text evidence="1">The sequence shown here is derived from an EMBL/GenBank/DDBJ whole genome shotgun (WGS) entry which is preliminary data.</text>
</comment>
<evidence type="ECO:0000313" key="2">
    <source>
        <dbReference type="Proteomes" id="UP001230156"/>
    </source>
</evidence>
<protein>
    <submittedName>
        <fullName evidence="1">Uncharacterized protein</fullName>
    </submittedName>
</protein>
<evidence type="ECO:0000313" key="1">
    <source>
        <dbReference type="EMBL" id="MDQ7249205.1"/>
    </source>
</evidence>
<sequence>MPKRFTLPTASRRQTSTALVVLVLVLAVVYLTQFRIAAPPSPWAAALQSFRNDCMKAARHANGGGDLVMDDATEAKIGAYCGCVAEAMQSNVDPAEIEKIGRGQASDKTVQMMSRIVEGCRPQLEP</sequence>
<organism evidence="1 2">
    <name type="scientific">Dongia sedimenti</name>
    <dbReference type="NCBI Taxonomy" id="3064282"/>
    <lineage>
        <taxon>Bacteria</taxon>
        <taxon>Pseudomonadati</taxon>
        <taxon>Pseudomonadota</taxon>
        <taxon>Alphaproteobacteria</taxon>
        <taxon>Rhodospirillales</taxon>
        <taxon>Dongiaceae</taxon>
        <taxon>Dongia</taxon>
    </lineage>
</organism>